<evidence type="ECO:0000313" key="1">
    <source>
        <dbReference type="EMBL" id="MCD2424458.1"/>
    </source>
</evidence>
<proteinExistence type="predicted"/>
<dbReference type="EMBL" id="JAJNEC010000005">
    <property type="protein sequence ID" value="MCD2424458.1"/>
    <property type="molecule type" value="Genomic_DNA"/>
</dbReference>
<evidence type="ECO:0000313" key="2">
    <source>
        <dbReference type="Proteomes" id="UP001199816"/>
    </source>
</evidence>
<dbReference type="RefSeq" id="WP_231006389.1">
    <property type="nucleotide sequence ID" value="NZ_JAJNEC010000005.1"/>
</dbReference>
<name>A0ABS8PTQ9_9BACT</name>
<protein>
    <submittedName>
        <fullName evidence="1">Uncharacterized protein</fullName>
    </submittedName>
</protein>
<accession>A0ABS8PTQ9</accession>
<gene>
    <name evidence="1" type="ORF">LQ567_16885</name>
</gene>
<reference evidence="1 2" key="1">
    <citation type="submission" date="2021-11" db="EMBL/GenBank/DDBJ databases">
        <title>Genomic of Niabella pedocola.</title>
        <authorList>
            <person name="Wu T."/>
        </authorList>
    </citation>
    <scope>NUCLEOTIDE SEQUENCE [LARGE SCALE GENOMIC DNA]</scope>
    <source>
        <strain evidence="1 2">JCM 31011</strain>
    </source>
</reference>
<organism evidence="1 2">
    <name type="scientific">Niabella pedocola</name>
    <dbReference type="NCBI Taxonomy" id="1752077"/>
    <lineage>
        <taxon>Bacteria</taxon>
        <taxon>Pseudomonadati</taxon>
        <taxon>Bacteroidota</taxon>
        <taxon>Chitinophagia</taxon>
        <taxon>Chitinophagales</taxon>
        <taxon>Chitinophagaceae</taxon>
        <taxon>Niabella</taxon>
    </lineage>
</organism>
<comment type="caution">
    <text evidence="1">The sequence shown here is derived from an EMBL/GenBank/DDBJ whole genome shotgun (WGS) entry which is preliminary data.</text>
</comment>
<dbReference type="Proteomes" id="UP001199816">
    <property type="component" value="Unassembled WGS sequence"/>
</dbReference>
<sequence length="156" mass="18032">MGIIIENKSICPICKLVLNNEKPYHIFPPLISNILDDLYLFSDAGVHIDCLNKSVLKTKLFYHLKIYKRRMLNQAAICAVSGEVISQADLVSFGLLTSNEADSLYQYNYMTFNRRNISRWPQKEEFIIVAEDFLRRGKWSSACGLNYLEYVLDVIK</sequence>
<keyword evidence="2" id="KW-1185">Reference proteome</keyword>